<dbReference type="Proteomes" id="UP001501337">
    <property type="component" value="Unassembled WGS sequence"/>
</dbReference>
<dbReference type="InterPro" id="IPR005807">
    <property type="entry name" value="SecE_bac"/>
</dbReference>
<evidence type="ECO:0000256" key="4">
    <source>
        <dbReference type="ARBA" id="ARBA00022692"/>
    </source>
</evidence>
<dbReference type="Pfam" id="PF00584">
    <property type="entry name" value="SecE"/>
    <property type="match status" value="1"/>
</dbReference>
<keyword evidence="6 9" id="KW-1133">Transmembrane helix</keyword>
<evidence type="ECO:0000313" key="10">
    <source>
        <dbReference type="EMBL" id="GAA3972583.1"/>
    </source>
</evidence>
<feature type="transmembrane region" description="Helical" evidence="9">
    <location>
        <begin position="56"/>
        <end position="79"/>
    </location>
</feature>
<evidence type="ECO:0000256" key="6">
    <source>
        <dbReference type="ARBA" id="ARBA00022989"/>
    </source>
</evidence>
<evidence type="ECO:0000313" key="11">
    <source>
        <dbReference type="Proteomes" id="UP001501337"/>
    </source>
</evidence>
<dbReference type="InterPro" id="IPR038379">
    <property type="entry name" value="SecE_sf"/>
</dbReference>
<dbReference type="EMBL" id="BAABBO010000015">
    <property type="protein sequence ID" value="GAA3972583.1"/>
    <property type="molecule type" value="Genomic_DNA"/>
</dbReference>
<protein>
    <recommendedName>
        <fullName evidence="9">Protein translocase subunit SecE</fullName>
    </recommendedName>
</protein>
<proteinExistence type="inferred from homology"/>
<keyword evidence="3 9" id="KW-1003">Cell membrane</keyword>
<keyword evidence="2 9" id="KW-0813">Transport</keyword>
<dbReference type="PRINTS" id="PR01650">
    <property type="entry name" value="SECETRNLCASE"/>
</dbReference>
<dbReference type="InterPro" id="IPR001901">
    <property type="entry name" value="Translocase_SecE/Sec61-g"/>
</dbReference>
<gene>
    <name evidence="9" type="primary">secE</name>
    <name evidence="10" type="ORF">GCM10022278_32400</name>
</gene>
<evidence type="ECO:0000256" key="5">
    <source>
        <dbReference type="ARBA" id="ARBA00022927"/>
    </source>
</evidence>
<comment type="subcellular location">
    <subcellularLocation>
        <location evidence="9">Cell membrane</location>
        <topology evidence="9">Single-pass membrane protein</topology>
    </subcellularLocation>
    <subcellularLocation>
        <location evidence="1">Membrane</location>
    </subcellularLocation>
</comment>
<evidence type="ECO:0000256" key="8">
    <source>
        <dbReference type="ARBA" id="ARBA00023136"/>
    </source>
</evidence>
<keyword evidence="11" id="KW-1185">Reference proteome</keyword>
<dbReference type="Gene3D" id="1.20.5.1030">
    <property type="entry name" value="Preprotein translocase secy subunit"/>
    <property type="match status" value="1"/>
</dbReference>
<comment type="caution">
    <text evidence="10">The sequence shown here is derived from an EMBL/GenBank/DDBJ whole genome shotgun (WGS) entry which is preliminary data.</text>
</comment>
<keyword evidence="4 9" id="KW-0812">Transmembrane</keyword>
<keyword evidence="8 9" id="KW-0472">Membrane</keyword>
<evidence type="ECO:0000256" key="3">
    <source>
        <dbReference type="ARBA" id="ARBA00022475"/>
    </source>
</evidence>
<accession>A0ABP7PWN4</accession>
<evidence type="ECO:0000256" key="1">
    <source>
        <dbReference type="ARBA" id="ARBA00004370"/>
    </source>
</evidence>
<comment type="function">
    <text evidence="9">Essential subunit of the Sec protein translocation channel SecYEG. Clamps together the 2 halves of SecY. May contact the channel plug during translocation.</text>
</comment>
<evidence type="ECO:0000256" key="9">
    <source>
        <dbReference type="HAMAP-Rule" id="MF_00422"/>
    </source>
</evidence>
<dbReference type="HAMAP" id="MF_00422">
    <property type="entry name" value="SecE"/>
    <property type="match status" value="1"/>
</dbReference>
<dbReference type="NCBIfam" id="TIGR00964">
    <property type="entry name" value="secE_bact"/>
    <property type="match status" value="1"/>
</dbReference>
<dbReference type="PANTHER" id="PTHR33910">
    <property type="entry name" value="PROTEIN TRANSLOCASE SUBUNIT SECE"/>
    <property type="match status" value="1"/>
</dbReference>
<reference evidence="11" key="1">
    <citation type="journal article" date="2019" name="Int. J. Syst. Evol. Microbiol.">
        <title>The Global Catalogue of Microorganisms (GCM) 10K type strain sequencing project: providing services to taxonomists for standard genome sequencing and annotation.</title>
        <authorList>
            <consortium name="The Broad Institute Genomics Platform"/>
            <consortium name="The Broad Institute Genome Sequencing Center for Infectious Disease"/>
            <person name="Wu L."/>
            <person name="Ma J."/>
        </authorList>
    </citation>
    <scope>NUCLEOTIDE SEQUENCE [LARGE SCALE GENOMIC DNA]</scope>
    <source>
        <strain evidence="11">JCM 17555</strain>
    </source>
</reference>
<keyword evidence="5 9" id="KW-0653">Protein transport</keyword>
<organism evidence="10 11">
    <name type="scientific">Allohahella marinimesophila</name>
    <dbReference type="NCBI Taxonomy" id="1054972"/>
    <lineage>
        <taxon>Bacteria</taxon>
        <taxon>Pseudomonadati</taxon>
        <taxon>Pseudomonadota</taxon>
        <taxon>Gammaproteobacteria</taxon>
        <taxon>Oceanospirillales</taxon>
        <taxon>Hahellaceae</taxon>
        <taxon>Allohahella</taxon>
    </lineage>
</organism>
<sequence length="84" mass="9098">MLYRVLALVGLAIVAALIALQTSKGKAFLSLAKEARLEIRKVVWPTRPETTQTTLIVIAFVLIVALILWAIDSLIGWIVSGVIG</sequence>
<dbReference type="PANTHER" id="PTHR33910:SF1">
    <property type="entry name" value="PROTEIN TRANSLOCASE SUBUNIT SECE"/>
    <property type="match status" value="1"/>
</dbReference>
<dbReference type="PROSITE" id="PS01067">
    <property type="entry name" value="SECE_SEC61G"/>
    <property type="match status" value="1"/>
</dbReference>
<comment type="subunit">
    <text evidence="9">Component of the Sec protein translocase complex. Heterotrimer consisting of SecY, SecE and SecG subunits. The heterotrimers can form oligomers, although 1 heterotrimer is thought to be able to translocate proteins. Interacts with the ribosome. Interacts with SecDF, and other proteins may be involved. Interacts with SecA.</text>
</comment>
<evidence type="ECO:0000256" key="7">
    <source>
        <dbReference type="ARBA" id="ARBA00023010"/>
    </source>
</evidence>
<comment type="similarity">
    <text evidence="9">Belongs to the SecE/SEC61-gamma family.</text>
</comment>
<evidence type="ECO:0000256" key="2">
    <source>
        <dbReference type="ARBA" id="ARBA00022448"/>
    </source>
</evidence>
<name>A0ABP7PWN4_9GAMM</name>
<keyword evidence="7 9" id="KW-0811">Translocation</keyword>